<accession>A0ACD1BCY2</accession>
<gene>
    <name evidence="1" type="ORF">HH195_05520</name>
</gene>
<keyword evidence="2" id="KW-1185">Reference proteome</keyword>
<dbReference type="EMBL" id="CP051754">
    <property type="protein sequence ID" value="QPJ85404.1"/>
    <property type="molecule type" value="Genomic_DNA"/>
</dbReference>
<evidence type="ECO:0000313" key="1">
    <source>
        <dbReference type="EMBL" id="QPJ85404.1"/>
    </source>
</evidence>
<proteinExistence type="predicted"/>
<reference evidence="1" key="1">
    <citation type="submission" date="2020-04" db="EMBL/GenBank/DDBJ databases">
        <title>A novel bacterium ('Candidatus Sarcina troglodytae' sp. nov.) linked to a protracted, uniformly lethal epizootic among sanctuary western chimpanzees (Pan troglodytes verus) in Sierra Leone.</title>
        <authorList>
            <person name="Owens L.A."/>
            <person name="Colitti B."/>
            <person name="Hirji I."/>
            <person name="Pizaro A."/>
            <person name="Jaffe J.E."/>
            <person name="Moittie S."/>
            <person name="Bishop-Lilly K.A."/>
            <person name="Estrella L.A."/>
            <person name="Voegtly L.J."/>
            <person name="Kuhn J.H."/>
            <person name="Suen G."/>
            <person name="Deblois C.L."/>
            <person name="Dunn C."/>
            <person name="Juan-Salles C."/>
            <person name="Goldberg T.L."/>
        </authorList>
    </citation>
    <scope>NUCLEOTIDE SEQUENCE</scope>
    <source>
        <strain evidence="1">JB2</strain>
    </source>
</reference>
<dbReference type="Proteomes" id="UP000594603">
    <property type="component" value="Chromosome"/>
</dbReference>
<name>A0ACD1BCY2_9CLOT</name>
<organism evidence="1 2">
    <name type="scientific">Candidatus Sarcina troglodytae</name>
    <dbReference type="NCBI Taxonomy" id="2726954"/>
    <lineage>
        <taxon>Bacteria</taxon>
        <taxon>Bacillati</taxon>
        <taxon>Bacillota</taxon>
        <taxon>Clostridia</taxon>
        <taxon>Eubacteriales</taxon>
        <taxon>Clostridiaceae</taxon>
        <taxon>Sarcina</taxon>
    </lineage>
</organism>
<evidence type="ECO:0000313" key="2">
    <source>
        <dbReference type="Proteomes" id="UP000594603"/>
    </source>
</evidence>
<sequence length="566" mass="66466">MQEIIHELFTEEELKIFDEERINLSLKKIIGDLENRKINFYSLGNDQLYREILPRYFKWQGYGYLSSSSLHILKDYMLKDRDLADINLAILLLDTGIIDEIPVSEKNPLDTDNVIKYKRSKGLKEKITISYDVLDRFPFYIKEVQCGHKNVISIQVDNEGSKKKVTLDIDIPANDHVTYNFTESLIIYTDFEIKTIDFSIVCDTTLPSNVTKSIDDFDSFLKLVKINRKSARSIFSNEDGFNAFLEQSGDIEQILNYRDCKQISKEIEMYPFSLFCDINEINKDLLFKETFNSKKILALQPDNIEEKNIAKEEANKEKVVQEIIISNKTKVKEKNEDLIVQQSSNSNVEKNTDSSANKEQNIKKDIIKNDLIKEKNIEEIKEELSVNKKNKKDDSLIKDKCVSKEDKEESLNEESNQMYIQKEDSRTISLEYTGKVGSVKENKIKYNKELLDKSKNKKEEKSNIVDYNQIKNKKEEKKLVDFNDKSESLEDRKENDLNKENIKNQVKIKKADDKHLENESLEEFKVKELQRDSKYRITRKEEKDENKKDMNIIWKIKQMLKGFKRS</sequence>
<protein>
    <submittedName>
        <fullName evidence="1">Uncharacterized protein</fullName>
    </submittedName>
</protein>